<dbReference type="Pfam" id="PF00096">
    <property type="entry name" value="zf-C2H2"/>
    <property type="match status" value="2"/>
</dbReference>
<accession>A0AA35TM15</accession>
<dbReference type="AlphaFoldDB" id="A0AA35TM15"/>
<dbReference type="PROSITE" id="PS50157">
    <property type="entry name" value="ZINC_FINGER_C2H2_2"/>
    <property type="match status" value="5"/>
</dbReference>
<evidence type="ECO:0000256" key="3">
    <source>
        <dbReference type="ARBA" id="ARBA00022771"/>
    </source>
</evidence>
<evidence type="ECO:0000256" key="4">
    <source>
        <dbReference type="ARBA" id="ARBA00022833"/>
    </source>
</evidence>
<sequence length="815" mass="86230">MTRSRGSDAGSGPGSGSSPPNPDLALLVNSKKYECVYDGCRRSYTSMGNLKTHLKAHQGKYDYRCDHGTCEKAFLSSYSLKVHRRIHTGEKPYSCETDGCDKSFTTMYRLTAHKRVHTGETFGCEFDPCSKQFTTKSDLKKHTRTHSGEKPYHCKIDGCGKAFKASHHLKSHSSKHQKDSSEATSTMDEGGEGGTLDEGEVQGTPQSTNGSMESLDASDSLAVVSEDGSANQVLEALSPESSQWLSSFLLGQSPMVTNPFSPAVTSSSSGITSSSGEVTSSASEMTSSSCVSVSTAQPIATHHPQNQLQPPQIASNSVTATASLPTPVSTCSQTQPQPLPQAPLMLTSDITNALQALQVLSNTGALQSLLTLSQLQNSGWQHSANVPSNYSVLAPLPTSVADSNTLQLGTASGLSGSNAFSSLPLLPETTSGLGGPSFPSQPPSATAGRSHDTTPGSCDFLGDASSGRLQSYQPPQLVQAFAQPLAMYNSTTESSTSIGTSSSQNLPNSSNYETYWDSGTQTLPIDLDNLDALLSSVESPNPLAPNPLAVSQNQVLGTQPQEPTGTSVFSATGTTTMTLPKAAVVKVDQMSQTDSSCSPGKVQLCSRCVEPCIQVEVEAMSLPEKLLKSAKSGNSREVRKLIGRGVPITKDKFGNTALHEAAWNGHSDIVKILLNAFCFVDSINNSCFTPLQLASQSGHGKTVKTLLKWRADPSILNQHGETAIHLAAKYNHPTVISVFVSFKVNVDIRGKDSNTALHIAAKLGNAESVRALLRGGANPHLANARGARPLEYAEIGGFKPVIKLLSSVSFDLRCS</sequence>
<dbReference type="GO" id="GO:0000978">
    <property type="term" value="F:RNA polymerase II cis-regulatory region sequence-specific DNA binding"/>
    <property type="evidence" value="ECO:0007669"/>
    <property type="project" value="TreeGrafter"/>
</dbReference>
<dbReference type="PROSITE" id="PS50297">
    <property type="entry name" value="ANK_REP_REGION"/>
    <property type="match status" value="3"/>
</dbReference>
<protein>
    <submittedName>
        <fullName evidence="10">Metal regulatory transcription factor 1</fullName>
    </submittedName>
</protein>
<dbReference type="FunFam" id="3.30.160.60:FF:000349">
    <property type="entry name" value="metal regulatory transcription factor 1"/>
    <property type="match status" value="1"/>
</dbReference>
<dbReference type="SMART" id="SM00355">
    <property type="entry name" value="ZnF_C2H2"/>
    <property type="match status" value="5"/>
</dbReference>
<dbReference type="PANTHER" id="PTHR14003">
    <property type="entry name" value="TRANSCRIPTIONAL REPRESSOR PROTEIN YY"/>
    <property type="match status" value="1"/>
</dbReference>
<feature type="domain" description="C2H2-type" evidence="9">
    <location>
        <begin position="152"/>
        <end position="181"/>
    </location>
</feature>
<feature type="region of interest" description="Disordered" evidence="8">
    <location>
        <begin position="492"/>
        <end position="517"/>
    </location>
</feature>
<feature type="compositionally biased region" description="Low complexity" evidence="8">
    <location>
        <begin position="492"/>
        <end position="503"/>
    </location>
</feature>
<dbReference type="EMBL" id="CASHTH010003834">
    <property type="protein sequence ID" value="CAI8050134.1"/>
    <property type="molecule type" value="Genomic_DNA"/>
</dbReference>
<organism evidence="10 11">
    <name type="scientific">Geodia barretti</name>
    <name type="common">Barrett's horny sponge</name>
    <dbReference type="NCBI Taxonomy" id="519541"/>
    <lineage>
        <taxon>Eukaryota</taxon>
        <taxon>Metazoa</taxon>
        <taxon>Porifera</taxon>
        <taxon>Demospongiae</taxon>
        <taxon>Heteroscleromorpha</taxon>
        <taxon>Tetractinellida</taxon>
        <taxon>Astrophorina</taxon>
        <taxon>Geodiidae</taxon>
        <taxon>Geodia</taxon>
    </lineage>
</organism>
<dbReference type="InterPro" id="IPR002110">
    <property type="entry name" value="Ankyrin_rpt"/>
</dbReference>
<feature type="repeat" description="ANK" evidence="6">
    <location>
        <begin position="653"/>
        <end position="685"/>
    </location>
</feature>
<dbReference type="InterPro" id="IPR013087">
    <property type="entry name" value="Znf_C2H2_type"/>
</dbReference>
<feature type="compositionally biased region" description="Acidic residues" evidence="8">
    <location>
        <begin position="189"/>
        <end position="200"/>
    </location>
</feature>
<feature type="domain" description="C2H2-type" evidence="9">
    <location>
        <begin position="93"/>
        <end position="122"/>
    </location>
</feature>
<evidence type="ECO:0000259" key="9">
    <source>
        <dbReference type="PROSITE" id="PS50157"/>
    </source>
</evidence>
<keyword evidence="6" id="KW-0040">ANK repeat</keyword>
<keyword evidence="5" id="KW-0539">Nucleus</keyword>
<keyword evidence="2" id="KW-0677">Repeat</keyword>
<dbReference type="SUPFAM" id="SSF57667">
    <property type="entry name" value="beta-beta-alpha zinc fingers"/>
    <property type="match status" value="3"/>
</dbReference>
<dbReference type="InterPro" id="IPR036770">
    <property type="entry name" value="Ankyrin_rpt-contain_sf"/>
</dbReference>
<dbReference type="SUPFAM" id="SSF48403">
    <property type="entry name" value="Ankyrin repeat"/>
    <property type="match status" value="1"/>
</dbReference>
<keyword evidence="1" id="KW-0479">Metal-binding</keyword>
<evidence type="ECO:0000256" key="8">
    <source>
        <dbReference type="SAM" id="MobiDB-lite"/>
    </source>
</evidence>
<feature type="region of interest" description="Disordered" evidence="8">
    <location>
        <begin position="425"/>
        <end position="466"/>
    </location>
</feature>
<name>A0AA35TM15_GEOBA</name>
<feature type="region of interest" description="Disordered" evidence="8">
    <location>
        <begin position="170"/>
        <end position="218"/>
    </location>
</feature>
<dbReference type="FunFam" id="3.30.160.60:FF:000125">
    <property type="entry name" value="Putative zinc finger protein 143"/>
    <property type="match status" value="1"/>
</dbReference>
<keyword evidence="3 7" id="KW-0863">Zinc-finger</keyword>
<dbReference type="Gene3D" id="3.30.160.60">
    <property type="entry name" value="Classic Zinc Finger"/>
    <property type="match status" value="5"/>
</dbReference>
<feature type="region of interest" description="Disordered" evidence="8">
    <location>
        <begin position="1"/>
        <end position="22"/>
    </location>
</feature>
<dbReference type="PANTHER" id="PTHR14003:SF23">
    <property type="entry name" value="ZINC FINGER PROTEIN 143"/>
    <property type="match status" value="1"/>
</dbReference>
<evidence type="ECO:0000256" key="2">
    <source>
        <dbReference type="ARBA" id="ARBA00022737"/>
    </source>
</evidence>
<dbReference type="Proteomes" id="UP001174909">
    <property type="component" value="Unassembled WGS sequence"/>
</dbReference>
<keyword evidence="4" id="KW-0862">Zinc</keyword>
<dbReference type="InterPro" id="IPR036236">
    <property type="entry name" value="Znf_C2H2_sf"/>
</dbReference>
<comment type="caution">
    <text evidence="10">The sequence shown here is derived from an EMBL/GenBank/DDBJ whole genome shotgun (WGS) entry which is preliminary data.</text>
</comment>
<dbReference type="Pfam" id="PF12796">
    <property type="entry name" value="Ank_2"/>
    <property type="match status" value="2"/>
</dbReference>
<evidence type="ECO:0000256" key="1">
    <source>
        <dbReference type="ARBA" id="ARBA00022723"/>
    </source>
</evidence>
<evidence type="ECO:0000256" key="6">
    <source>
        <dbReference type="PROSITE-ProRule" id="PRU00023"/>
    </source>
</evidence>
<reference evidence="10" key="1">
    <citation type="submission" date="2023-03" db="EMBL/GenBank/DDBJ databases">
        <authorList>
            <person name="Steffen K."/>
            <person name="Cardenas P."/>
        </authorList>
    </citation>
    <scope>NUCLEOTIDE SEQUENCE</scope>
</reference>
<feature type="domain" description="C2H2-type" evidence="9">
    <location>
        <begin position="33"/>
        <end position="62"/>
    </location>
</feature>
<dbReference type="PROSITE" id="PS00028">
    <property type="entry name" value="ZINC_FINGER_C2H2_1"/>
    <property type="match status" value="5"/>
</dbReference>
<dbReference type="GO" id="GO:0031519">
    <property type="term" value="C:PcG protein complex"/>
    <property type="evidence" value="ECO:0007669"/>
    <property type="project" value="TreeGrafter"/>
</dbReference>
<evidence type="ECO:0000313" key="10">
    <source>
        <dbReference type="EMBL" id="CAI8050134.1"/>
    </source>
</evidence>
<dbReference type="GO" id="GO:0000981">
    <property type="term" value="F:DNA-binding transcription factor activity, RNA polymerase II-specific"/>
    <property type="evidence" value="ECO:0007669"/>
    <property type="project" value="TreeGrafter"/>
</dbReference>
<dbReference type="GO" id="GO:0008270">
    <property type="term" value="F:zinc ion binding"/>
    <property type="evidence" value="ECO:0007669"/>
    <property type="project" value="UniProtKB-KW"/>
</dbReference>
<proteinExistence type="predicted"/>
<dbReference type="FunFam" id="3.30.160.60:FF:000072">
    <property type="entry name" value="zinc finger protein 143 isoform X1"/>
    <property type="match status" value="1"/>
</dbReference>
<feature type="repeat" description="ANK" evidence="6">
    <location>
        <begin position="686"/>
        <end position="718"/>
    </location>
</feature>
<feature type="compositionally biased region" description="Polar residues" evidence="8">
    <location>
        <begin position="203"/>
        <end position="212"/>
    </location>
</feature>
<feature type="domain" description="C2H2-type" evidence="9">
    <location>
        <begin position="63"/>
        <end position="92"/>
    </location>
</feature>
<keyword evidence="11" id="KW-1185">Reference proteome</keyword>
<feature type="repeat" description="ANK" evidence="6">
    <location>
        <begin position="719"/>
        <end position="751"/>
    </location>
</feature>
<dbReference type="GO" id="GO:0005667">
    <property type="term" value="C:transcription regulator complex"/>
    <property type="evidence" value="ECO:0007669"/>
    <property type="project" value="TreeGrafter"/>
</dbReference>
<dbReference type="GO" id="GO:0000785">
    <property type="term" value="C:chromatin"/>
    <property type="evidence" value="ECO:0007669"/>
    <property type="project" value="TreeGrafter"/>
</dbReference>
<feature type="repeat" description="ANK" evidence="6">
    <location>
        <begin position="752"/>
        <end position="784"/>
    </location>
</feature>
<dbReference type="PROSITE" id="PS50088">
    <property type="entry name" value="ANK_REPEAT"/>
    <property type="match status" value="4"/>
</dbReference>
<evidence type="ECO:0000256" key="7">
    <source>
        <dbReference type="PROSITE-ProRule" id="PRU00042"/>
    </source>
</evidence>
<feature type="domain" description="C2H2-type" evidence="9">
    <location>
        <begin position="122"/>
        <end position="151"/>
    </location>
</feature>
<gene>
    <name evidence="10" type="ORF">GBAR_LOCUS27575</name>
</gene>
<evidence type="ECO:0000313" key="11">
    <source>
        <dbReference type="Proteomes" id="UP001174909"/>
    </source>
</evidence>
<dbReference type="Gene3D" id="1.25.40.20">
    <property type="entry name" value="Ankyrin repeat-containing domain"/>
    <property type="match status" value="2"/>
</dbReference>
<evidence type="ECO:0000256" key="5">
    <source>
        <dbReference type="ARBA" id="ARBA00023242"/>
    </source>
</evidence>
<dbReference type="SMART" id="SM00248">
    <property type="entry name" value="ANK"/>
    <property type="match status" value="4"/>
</dbReference>
<feature type="compositionally biased region" description="Polar residues" evidence="8">
    <location>
        <begin position="504"/>
        <end position="517"/>
    </location>
</feature>